<dbReference type="RefSeq" id="XP_047766361.1">
    <property type="nucleotide sequence ID" value="XM_047908482.1"/>
</dbReference>
<sequence length="226" mass="25644">MASPRNTLEHTQHQNFLELPGELRNLIFEDVLTCPTHIQLLTPTWQQSYGFCASLPALRIAPEPALAQVCKALRGEVLSTYYSINAFDIGRIPFRKPSFQNVHTYDQYIAALRRWRSKLMMEPAATHLRELKVELVLSVRHEMRVSCFYDQAFDFVARKSVDGRVSCSLTNFGKDHCLCGLESTLKPEDEDAVDGRCLVDAVLEVCQNLYPANYLISCLSTEENAV</sequence>
<reference evidence="1" key="2">
    <citation type="journal article" date="2022" name="Microb. Genom.">
        <title>A chromosome-scale genome assembly of the tomato pathogen Cladosporium fulvum reveals a compartmentalized genome architecture and the presence of a dispensable chromosome.</title>
        <authorList>
            <person name="Zaccaron A.Z."/>
            <person name="Chen L.H."/>
            <person name="Samaras A."/>
            <person name="Stergiopoulos I."/>
        </authorList>
    </citation>
    <scope>NUCLEOTIDE SEQUENCE</scope>
    <source>
        <strain evidence="1">Race5_Kim</strain>
    </source>
</reference>
<dbReference type="OrthoDB" id="62952at2759"/>
<keyword evidence="2" id="KW-1185">Reference proteome</keyword>
<dbReference type="PANTHER" id="PTHR42085:SF2">
    <property type="entry name" value="F-BOX DOMAIN-CONTAINING PROTEIN"/>
    <property type="match status" value="1"/>
</dbReference>
<proteinExistence type="predicted"/>
<gene>
    <name evidence="1" type="ORF">CLAFUR5_09334</name>
</gene>
<dbReference type="OMA" id="CFYDQAF"/>
<dbReference type="KEGG" id="ffu:CLAFUR5_09334"/>
<dbReference type="PANTHER" id="PTHR42085">
    <property type="entry name" value="F-BOX DOMAIN-CONTAINING PROTEIN"/>
    <property type="match status" value="1"/>
</dbReference>
<evidence type="ECO:0000313" key="2">
    <source>
        <dbReference type="Proteomes" id="UP000756132"/>
    </source>
</evidence>
<evidence type="ECO:0000313" key="1">
    <source>
        <dbReference type="EMBL" id="UJO21995.1"/>
    </source>
</evidence>
<dbReference type="GeneID" id="71989212"/>
<dbReference type="AlphaFoldDB" id="A0A9Q8PGI2"/>
<name>A0A9Q8PGI2_PASFU</name>
<protein>
    <submittedName>
        <fullName evidence="1">Uncharacterized protein</fullName>
    </submittedName>
</protein>
<dbReference type="InterPro" id="IPR038883">
    <property type="entry name" value="AN11006-like"/>
</dbReference>
<dbReference type="Proteomes" id="UP000756132">
    <property type="component" value="Chromosome 9"/>
</dbReference>
<accession>A0A9Q8PGI2</accession>
<organism evidence="1 2">
    <name type="scientific">Passalora fulva</name>
    <name type="common">Tomato leaf mold</name>
    <name type="synonym">Cladosporium fulvum</name>
    <dbReference type="NCBI Taxonomy" id="5499"/>
    <lineage>
        <taxon>Eukaryota</taxon>
        <taxon>Fungi</taxon>
        <taxon>Dikarya</taxon>
        <taxon>Ascomycota</taxon>
        <taxon>Pezizomycotina</taxon>
        <taxon>Dothideomycetes</taxon>
        <taxon>Dothideomycetidae</taxon>
        <taxon>Mycosphaerellales</taxon>
        <taxon>Mycosphaerellaceae</taxon>
        <taxon>Fulvia</taxon>
    </lineage>
</organism>
<reference evidence="1" key="1">
    <citation type="submission" date="2021-12" db="EMBL/GenBank/DDBJ databases">
        <authorList>
            <person name="Zaccaron A."/>
            <person name="Stergiopoulos I."/>
        </authorList>
    </citation>
    <scope>NUCLEOTIDE SEQUENCE</scope>
    <source>
        <strain evidence="1">Race5_Kim</strain>
    </source>
</reference>
<dbReference type="EMBL" id="CP090171">
    <property type="protein sequence ID" value="UJO21995.1"/>
    <property type="molecule type" value="Genomic_DNA"/>
</dbReference>